<feature type="region of interest" description="Disordered" evidence="12">
    <location>
        <begin position="536"/>
        <end position="570"/>
    </location>
</feature>
<comment type="similarity">
    <text evidence="10">Belongs to the methyl-accepting chemotaxis (MCP) protein family.</text>
</comment>
<dbReference type="Proteomes" id="UP000197535">
    <property type="component" value="Unassembled WGS sequence"/>
</dbReference>
<sequence length="570" mass="60724">MFRNLSIKFRLVFVVGFLSLMCVSGAVVGLTNLHASNETLHITYEHRLVPMGGLDEIIRLIDRNQLAIAQSLTDSPEGIAREMDGVEKRIEEINRRWDQLMVDMRDEISEEEKGVAAQFVAARQKFVSEGLKPAVAALRANDIAKATQLMRGPMNELAAPVHAATNKLMQYQEDTAKKDYHRNEATYYFVRNACIAGMLLAVVIGAVICMWLLRAIARPLADAVGVARAVAGGDLTREITVTSADETGQLLQALKDMNQSLVRIVTEVRGGTETIATASRQIAAGNLDLSARTETQASSLEETASSMEELTSTVKQNADSAYQANQLAASASEVAVKGGTVVAEVVQTMGSINESAKKIVDIISVIDSIAFQTNILALNAAVEAARAGEQGKGFAVVATEVRQLAQRSAAAAKEIKELIDDSVEKVDTGAKLVDQAGATMKEIVESVKRVTDIMGEISVASKEQTDGIQQVNQAINQMDEVTQQNAALVEQAAAAASSLQDRAAGLAHVVSVFKVNGMAAPAPVAAVAPAPVRAPVPKAAPKASVPAVKSQPARQLATVRSGSNDDWEEF</sequence>
<dbReference type="GO" id="GO:0006935">
    <property type="term" value="P:chemotaxis"/>
    <property type="evidence" value="ECO:0007669"/>
    <property type="project" value="UniProtKB-KW"/>
</dbReference>
<evidence type="ECO:0000256" key="11">
    <source>
        <dbReference type="PROSITE-ProRule" id="PRU00284"/>
    </source>
</evidence>
<feature type="domain" description="Methyl-accepting transducer" evidence="14">
    <location>
        <begin position="271"/>
        <end position="500"/>
    </location>
</feature>
<dbReference type="SMART" id="SM00304">
    <property type="entry name" value="HAMP"/>
    <property type="match status" value="1"/>
</dbReference>
<dbReference type="PANTHER" id="PTHR43531:SF14">
    <property type="entry name" value="METHYL-ACCEPTING CHEMOTAXIS PROTEIN I-RELATED"/>
    <property type="match status" value="1"/>
</dbReference>
<dbReference type="Pfam" id="PF00015">
    <property type="entry name" value="MCPsignal"/>
    <property type="match status" value="1"/>
</dbReference>
<dbReference type="FunFam" id="1.10.287.950:FF:000001">
    <property type="entry name" value="Methyl-accepting chemotaxis sensory transducer"/>
    <property type="match status" value="1"/>
</dbReference>
<dbReference type="GO" id="GO:0005886">
    <property type="term" value="C:plasma membrane"/>
    <property type="evidence" value="ECO:0007669"/>
    <property type="project" value="UniProtKB-SubCell"/>
</dbReference>
<evidence type="ECO:0000313" key="17">
    <source>
        <dbReference type="Proteomes" id="UP000197535"/>
    </source>
</evidence>
<evidence type="ECO:0000256" key="8">
    <source>
        <dbReference type="ARBA" id="ARBA00023136"/>
    </source>
</evidence>
<feature type="transmembrane region" description="Helical" evidence="13">
    <location>
        <begin position="188"/>
        <end position="213"/>
    </location>
</feature>
<dbReference type="CDD" id="cd11386">
    <property type="entry name" value="MCP_signal"/>
    <property type="match status" value="1"/>
</dbReference>
<dbReference type="CDD" id="cd06225">
    <property type="entry name" value="HAMP"/>
    <property type="match status" value="1"/>
</dbReference>
<keyword evidence="7 13" id="KW-1133">Transmembrane helix</keyword>
<protein>
    <submittedName>
        <fullName evidence="16">Chemotaxis protein</fullName>
    </submittedName>
</protein>
<evidence type="ECO:0000256" key="12">
    <source>
        <dbReference type="SAM" id="MobiDB-lite"/>
    </source>
</evidence>
<dbReference type="Gene3D" id="1.10.287.950">
    <property type="entry name" value="Methyl-accepting chemotaxis protein"/>
    <property type="match status" value="1"/>
</dbReference>
<dbReference type="OrthoDB" id="8982326at2"/>
<name>A0A254TJ96_9BURK</name>
<dbReference type="PROSITE" id="PS50885">
    <property type="entry name" value="HAMP"/>
    <property type="match status" value="1"/>
</dbReference>
<evidence type="ECO:0000256" key="6">
    <source>
        <dbReference type="ARBA" id="ARBA00022692"/>
    </source>
</evidence>
<evidence type="ECO:0000256" key="5">
    <source>
        <dbReference type="ARBA" id="ARBA00022519"/>
    </source>
</evidence>
<evidence type="ECO:0000256" key="7">
    <source>
        <dbReference type="ARBA" id="ARBA00022989"/>
    </source>
</evidence>
<dbReference type="AlphaFoldDB" id="A0A254TJ96"/>
<keyword evidence="9 11" id="KW-0807">Transducer</keyword>
<proteinExistence type="inferred from homology"/>
<feature type="domain" description="HAMP" evidence="15">
    <location>
        <begin position="214"/>
        <end position="266"/>
    </location>
</feature>
<dbReference type="PANTHER" id="PTHR43531">
    <property type="entry name" value="PROTEIN ICFG"/>
    <property type="match status" value="1"/>
</dbReference>
<dbReference type="RefSeq" id="WP_088709380.1">
    <property type="nucleotide sequence ID" value="NZ_LSTO01000001.1"/>
</dbReference>
<organism evidence="16 17">
    <name type="scientific">Noviherbaspirillum denitrificans</name>
    <dbReference type="NCBI Taxonomy" id="1968433"/>
    <lineage>
        <taxon>Bacteria</taxon>
        <taxon>Pseudomonadati</taxon>
        <taxon>Pseudomonadota</taxon>
        <taxon>Betaproteobacteria</taxon>
        <taxon>Burkholderiales</taxon>
        <taxon>Oxalobacteraceae</taxon>
        <taxon>Noviherbaspirillum</taxon>
    </lineage>
</organism>
<keyword evidence="5" id="KW-0997">Cell inner membrane</keyword>
<evidence type="ECO:0000256" key="13">
    <source>
        <dbReference type="SAM" id="Phobius"/>
    </source>
</evidence>
<comment type="caution">
    <text evidence="16">The sequence shown here is derived from an EMBL/GenBank/DDBJ whole genome shotgun (WGS) entry which is preliminary data.</text>
</comment>
<evidence type="ECO:0000313" key="16">
    <source>
        <dbReference type="EMBL" id="OWW22565.1"/>
    </source>
</evidence>
<dbReference type="Pfam" id="PF00672">
    <property type="entry name" value="HAMP"/>
    <property type="match status" value="1"/>
</dbReference>
<dbReference type="InterPro" id="IPR003660">
    <property type="entry name" value="HAMP_dom"/>
</dbReference>
<evidence type="ECO:0000256" key="2">
    <source>
        <dbReference type="ARBA" id="ARBA00022475"/>
    </source>
</evidence>
<reference evidence="16 17" key="1">
    <citation type="submission" date="2016-02" db="EMBL/GenBank/DDBJ databases">
        <authorList>
            <person name="Wen L."/>
            <person name="He K."/>
            <person name="Yang H."/>
        </authorList>
    </citation>
    <scope>NUCLEOTIDE SEQUENCE [LARGE SCALE GENOMIC DNA]</scope>
    <source>
        <strain evidence="16 17">TSA40</strain>
    </source>
</reference>
<evidence type="ECO:0000259" key="14">
    <source>
        <dbReference type="PROSITE" id="PS50111"/>
    </source>
</evidence>
<evidence type="ECO:0000256" key="9">
    <source>
        <dbReference type="ARBA" id="ARBA00023224"/>
    </source>
</evidence>
<comment type="subcellular location">
    <subcellularLocation>
        <location evidence="1">Cell inner membrane</location>
        <topology evidence="1">Multi-pass membrane protein</topology>
    </subcellularLocation>
</comment>
<keyword evidence="2" id="KW-1003">Cell membrane</keyword>
<dbReference type="Pfam" id="PF02203">
    <property type="entry name" value="TarH"/>
    <property type="match status" value="1"/>
</dbReference>
<feature type="compositionally biased region" description="Low complexity" evidence="12">
    <location>
        <begin position="536"/>
        <end position="549"/>
    </location>
</feature>
<evidence type="ECO:0000256" key="3">
    <source>
        <dbReference type="ARBA" id="ARBA00022481"/>
    </source>
</evidence>
<dbReference type="EMBL" id="LSTO01000001">
    <property type="protein sequence ID" value="OWW22565.1"/>
    <property type="molecule type" value="Genomic_DNA"/>
</dbReference>
<dbReference type="InterPro" id="IPR004089">
    <property type="entry name" value="MCPsignal_dom"/>
</dbReference>
<keyword evidence="6 13" id="KW-0812">Transmembrane</keyword>
<accession>A0A254TJ96</accession>
<dbReference type="SMART" id="SM00283">
    <property type="entry name" value="MA"/>
    <property type="match status" value="1"/>
</dbReference>
<dbReference type="PRINTS" id="PR00260">
    <property type="entry name" value="CHEMTRNSDUCR"/>
</dbReference>
<evidence type="ECO:0000256" key="1">
    <source>
        <dbReference type="ARBA" id="ARBA00004429"/>
    </source>
</evidence>
<evidence type="ECO:0000256" key="4">
    <source>
        <dbReference type="ARBA" id="ARBA00022500"/>
    </source>
</evidence>
<dbReference type="InterPro" id="IPR051310">
    <property type="entry name" value="MCP_chemotaxis"/>
</dbReference>
<keyword evidence="3" id="KW-0488">Methylation</keyword>
<keyword evidence="4" id="KW-0145">Chemotaxis</keyword>
<dbReference type="GO" id="GO:0004888">
    <property type="term" value="F:transmembrane signaling receptor activity"/>
    <property type="evidence" value="ECO:0007669"/>
    <property type="project" value="InterPro"/>
</dbReference>
<keyword evidence="17" id="KW-1185">Reference proteome</keyword>
<dbReference type="PROSITE" id="PS50111">
    <property type="entry name" value="CHEMOTAXIS_TRANSDUC_2"/>
    <property type="match status" value="1"/>
</dbReference>
<evidence type="ECO:0000259" key="15">
    <source>
        <dbReference type="PROSITE" id="PS50885"/>
    </source>
</evidence>
<keyword evidence="8 13" id="KW-0472">Membrane</keyword>
<dbReference type="SUPFAM" id="SSF58104">
    <property type="entry name" value="Methyl-accepting chemotaxis protein (MCP) signaling domain"/>
    <property type="match status" value="1"/>
</dbReference>
<gene>
    <name evidence="16" type="ORF">AYR66_26740</name>
</gene>
<evidence type="ECO:0000256" key="10">
    <source>
        <dbReference type="ARBA" id="ARBA00029447"/>
    </source>
</evidence>
<dbReference type="InterPro" id="IPR003122">
    <property type="entry name" value="Tar_rcpt_lig-bd"/>
</dbReference>
<dbReference type="GO" id="GO:0007165">
    <property type="term" value="P:signal transduction"/>
    <property type="evidence" value="ECO:0007669"/>
    <property type="project" value="UniProtKB-KW"/>
</dbReference>
<dbReference type="InterPro" id="IPR004090">
    <property type="entry name" value="Chemotax_Me-accpt_rcpt"/>
</dbReference>